<protein>
    <recommendedName>
        <fullName evidence="3">Rootletin-like coiled-coil domain-containing protein</fullName>
    </recommendedName>
</protein>
<organism evidence="4 5">
    <name type="scientific">Litomosoides sigmodontis</name>
    <name type="common">Filarial nematode worm</name>
    <dbReference type="NCBI Taxonomy" id="42156"/>
    <lineage>
        <taxon>Eukaryota</taxon>
        <taxon>Metazoa</taxon>
        <taxon>Ecdysozoa</taxon>
        <taxon>Nematoda</taxon>
        <taxon>Chromadorea</taxon>
        <taxon>Rhabditida</taxon>
        <taxon>Spirurina</taxon>
        <taxon>Spiruromorpha</taxon>
        <taxon>Filarioidea</taxon>
        <taxon>Onchocercidae</taxon>
        <taxon>Litomosoides</taxon>
    </lineage>
</organism>
<feature type="coiled-coil region" evidence="2">
    <location>
        <begin position="375"/>
        <end position="558"/>
    </location>
</feature>
<feature type="coiled-coil region" evidence="2">
    <location>
        <begin position="67"/>
        <end position="94"/>
    </location>
</feature>
<dbReference type="InterPro" id="IPR055167">
    <property type="entry name" value="Rootletin-like_CC"/>
</dbReference>
<dbReference type="STRING" id="42156.A0A3P6TPE5"/>
<keyword evidence="5" id="KW-1185">Reference proteome</keyword>
<dbReference type="OrthoDB" id="3549872at2759"/>
<keyword evidence="1 2" id="KW-0175">Coiled coil</keyword>
<feature type="coiled-coil region" evidence="2">
    <location>
        <begin position="1503"/>
        <end position="1568"/>
    </location>
</feature>
<feature type="coiled-coil region" evidence="2">
    <location>
        <begin position="1318"/>
        <end position="1450"/>
    </location>
</feature>
<dbReference type="Proteomes" id="UP000277928">
    <property type="component" value="Unassembled WGS sequence"/>
</dbReference>
<feature type="domain" description="Rootletin-like coiled-coil" evidence="3">
    <location>
        <begin position="57"/>
        <end position="265"/>
    </location>
</feature>
<dbReference type="SUPFAM" id="SSF57997">
    <property type="entry name" value="Tropomyosin"/>
    <property type="match status" value="1"/>
</dbReference>
<proteinExistence type="predicted"/>
<feature type="coiled-coil region" evidence="2">
    <location>
        <begin position="1601"/>
        <end position="1735"/>
    </location>
</feature>
<feature type="coiled-coil region" evidence="2">
    <location>
        <begin position="156"/>
        <end position="204"/>
    </location>
</feature>
<evidence type="ECO:0000259" key="3">
    <source>
        <dbReference type="Pfam" id="PF15035"/>
    </source>
</evidence>
<feature type="coiled-coil region" evidence="2">
    <location>
        <begin position="298"/>
        <end position="335"/>
    </location>
</feature>
<sequence>MSEESIKDVDVEIGDLPGIDETTLSDFVIHSDDALPSTSITYNADVVLVPSHLNNYRNRIDASVDEQRKYRQVLEGLSNKVKKYRQRAAKSAAQLNLSNVGDVDAVGVNVLSRSPEPLRVGPDGLSSNPLLSSSFTDTGFKTKSFDSSTDVIIQQLRNEQIRNDSLEDLNDIYREQAEVAIRTNQSLKDELLKTQEELMKVTHERDIERYVRRQNDEKKKRAMDTQHQHALELWTSFNKLRRQVRDLKTETENDLDRQRTEFVRCANNMEALVCEAEMKRKHAAMGEIKDEDATNHLLEKYENVVARTIELEDELNDANRRVAFMEDLVKKSNEERDAAKDSLKKIHLMPELDEIRGRRARSLSPDGFLGYFNTIRLVHTALQNKNNEIKDYKRRCSEYQDKLSERESRLTRMEESWRKTDEEYVDLKKENDKMQRDKEEIERKFQCLNERFERLDAEKNETQRVIGQLQNEIHLLNINHQETLNEMFITQQKELAERRKYFEDELEERNIDSTEKLLVLKNELEKYKSAVEELRDQLRNAQADYMAERRRMAEKENIILEHQLALRNSRDENNDIKLSINAKDIHIAELQRHTDNLKLEVKQKDETLRELRNEKSVLETENASLLANVNSLRIIVTKNKKIMEQNGEALENATTKISEITKQLDDRDQKIFLLEKAVADYQMRIDSTNERILNSKVEQAMRKEEMEQNATKVMVLNQEKEKLLKERAGLEDELSRMSGAAVKLEKKIGDQEKCIESHIAQEAVLRDALEQCKLKEQETTQALTESRFEIARLNEINDRIELEHSAELKRIHHEYKEIEKKVIMQKKIEMEDYNNTIFCLRKNKESLEKSLFETEEQMKELSLRCKNVTLEKENLHTLLAQEKERYEKEMNSLRQQVDAIKEQYLEELMEWEKVCADKDSSYNLKVVKMEEDVKVLNDKLQQSRETESNLRREMVDLNLLIDREKDAVKSSQSEIRKKDEEMKLELEKLDQERRKWDEKIRLKDDELMKARCNIGSLQTKCLGLEEALHSVESRLNKRTQNLSAAENELKRMENQFENQFALRLNEEAALKNIIADNERENCDLKTQRDELKASMQEACIRAKEMKNNEEILQKEIGMIKSKLHDEEKRTEKLSNDLKQLENENKKLEVVLSEKTNDLSSLTAMLKQIESVQKQTVRELENERQKSYETEKTIAALKAENGKLSNDLAHTRSILEQKTITNQRAVADVITNNKAAEKGRIEVIREKENIVDELNSLKNLLATGDTKRMDIEQTLAESERLRRELVKKVIHFKKSAKNAPSFSNKRLLESRLSSSRQLLVSQEESLRAKEVERKALKTRIVSADLHTRDREARLSSLNEQVAALKIELGAAENERKKLEKARMIWEEERLLYESACKDADKKVEQYSEDRKSAISVKAELEERLKEMEYVLARTQEQCGQLEKANKEYRSMLELAKVNEGLRKDRRKQDDHVKISDSDLLSKLSALQHEYDNCLLRLRASDLGKQSLKNDLNEARSRQKQASQRIANMQSKLEDLLAEKNRLQERLDIAEKQEKDNQKMEKDARTELEKLRAEKIVFLAENGELKRRLSRVDVEHRELDACRARLERERLALKRNIEMLEIEKQRTDAAMHQITSERQALDKSLTTMEKENMELYRNCTQLQNQVVQLEKENSSHLVKESATQLKALENKLMQAQRERQHIEKLLDQRELAYARKIKLLESKIMVLKQQLDAERRRRLEAVEGKTVVQRGPRELRSDLGASILSAHRLSLHRPRKHSELVTEPRIRAQSFSY</sequence>
<dbReference type="EMBL" id="UYRX01000367">
    <property type="protein sequence ID" value="VDK81020.1"/>
    <property type="molecule type" value="Genomic_DNA"/>
</dbReference>
<reference evidence="4 5" key="1">
    <citation type="submission" date="2018-08" db="EMBL/GenBank/DDBJ databases">
        <authorList>
            <person name="Laetsch R D."/>
            <person name="Stevens L."/>
            <person name="Kumar S."/>
            <person name="Blaxter L. M."/>
        </authorList>
    </citation>
    <scope>NUCLEOTIDE SEQUENCE [LARGE SCALE GENOMIC DNA]</scope>
</reference>
<accession>A0A3P6TPE5</accession>
<dbReference type="OMA" id="RETMNER"/>
<evidence type="ECO:0000313" key="4">
    <source>
        <dbReference type="EMBL" id="VDK81020.1"/>
    </source>
</evidence>
<dbReference type="Gene3D" id="1.10.287.1490">
    <property type="match status" value="1"/>
</dbReference>
<feature type="coiled-coil region" evidence="2">
    <location>
        <begin position="706"/>
        <end position="747"/>
    </location>
</feature>
<evidence type="ECO:0000313" key="5">
    <source>
        <dbReference type="Proteomes" id="UP000277928"/>
    </source>
</evidence>
<gene>
    <name evidence="4" type="ORF">NLS_LOCUS5141</name>
</gene>
<name>A0A3P6TPE5_LITSI</name>
<dbReference type="Pfam" id="PF15035">
    <property type="entry name" value="Rootletin"/>
    <property type="match status" value="1"/>
</dbReference>
<evidence type="ECO:0000256" key="1">
    <source>
        <dbReference type="ARBA" id="ARBA00023054"/>
    </source>
</evidence>
<evidence type="ECO:0000256" key="2">
    <source>
        <dbReference type="SAM" id="Coils"/>
    </source>
</evidence>
<feature type="coiled-coil region" evidence="2">
    <location>
        <begin position="587"/>
        <end position="670"/>
    </location>
</feature>
<feature type="coiled-coil region" evidence="2">
    <location>
        <begin position="830"/>
        <end position="1199"/>
    </location>
</feature>